<sequence length="147" mass="17156">MLSDALELDALEVHLLPTKVTQYNWDKMFQKMKKYIEHLQENQIATYPEKAEITRRICDGHIHVHIKRSFTTDAILLYSDLRSYVNQTHPLILIGVTNDYGKLSTPLIMDLIVMMQIDMPGKIFIKGYIHPQDWLKSIARLQGRGYL</sequence>
<proteinExistence type="predicted"/>
<organism evidence="1 2">
    <name type="scientific">Alteribacillus bidgolensis</name>
    <dbReference type="NCBI Taxonomy" id="930129"/>
    <lineage>
        <taxon>Bacteria</taxon>
        <taxon>Bacillati</taxon>
        <taxon>Bacillota</taxon>
        <taxon>Bacilli</taxon>
        <taxon>Bacillales</taxon>
        <taxon>Bacillaceae</taxon>
        <taxon>Alteribacillus</taxon>
    </lineage>
</organism>
<reference evidence="1 2" key="1">
    <citation type="submission" date="2016-10" db="EMBL/GenBank/DDBJ databases">
        <authorList>
            <person name="de Groot N.N."/>
        </authorList>
    </citation>
    <scope>NUCLEOTIDE SEQUENCE [LARGE SCALE GENOMIC DNA]</scope>
    <source>
        <strain evidence="2">P4B,CCM 7963,CECT 7998,DSM 25260,IBRC-M 10614,KCTC 13821</strain>
    </source>
</reference>
<keyword evidence="2" id="KW-1185">Reference proteome</keyword>
<dbReference type="AlphaFoldDB" id="A0A1G8M5J9"/>
<dbReference type="OrthoDB" id="2966254at2"/>
<gene>
    <name evidence="1" type="ORF">SAMN05216352_109221</name>
</gene>
<dbReference type="Proteomes" id="UP000199017">
    <property type="component" value="Unassembled WGS sequence"/>
</dbReference>
<dbReference type="STRING" id="930129.SAMN05216352_109221"/>
<dbReference type="RefSeq" id="WP_091586655.1">
    <property type="nucleotide sequence ID" value="NZ_FNDU01000009.1"/>
</dbReference>
<dbReference type="EMBL" id="FNDU01000009">
    <property type="protein sequence ID" value="SDI63214.1"/>
    <property type="molecule type" value="Genomic_DNA"/>
</dbReference>
<evidence type="ECO:0000313" key="1">
    <source>
        <dbReference type="EMBL" id="SDI63214.1"/>
    </source>
</evidence>
<accession>A0A1G8M5J9</accession>
<evidence type="ECO:0000313" key="2">
    <source>
        <dbReference type="Proteomes" id="UP000199017"/>
    </source>
</evidence>
<protein>
    <submittedName>
        <fullName evidence="1">Uncharacterized protein</fullName>
    </submittedName>
</protein>
<name>A0A1G8M5J9_9BACI</name>